<keyword evidence="2" id="KW-1185">Reference proteome</keyword>
<dbReference type="EMBL" id="VHSG01000012">
    <property type="protein sequence ID" value="TQV78689.1"/>
    <property type="molecule type" value="Genomic_DNA"/>
</dbReference>
<sequence>MGTITPRSLRCGRLAALALCFTVFGLAGCGKKQYPDPTVLQAEVFLKENKEGLLAPATLDGEFWPVCPPQNCSIQVDAPEVPDRKLFDLVLIEKKSPKPKQKQAGSQPLAGLVGSAHASGDGCTVWWVHYPNLGWVPYYDPNDPDCPP</sequence>
<dbReference type="AlphaFoldDB" id="A0A545TN82"/>
<accession>A0A545TN82</accession>
<evidence type="ECO:0008006" key="3">
    <source>
        <dbReference type="Google" id="ProtNLM"/>
    </source>
</evidence>
<proteinExistence type="predicted"/>
<dbReference type="Proteomes" id="UP000319732">
    <property type="component" value="Unassembled WGS sequence"/>
</dbReference>
<gene>
    <name evidence="1" type="ORF">FKG94_11710</name>
</gene>
<protein>
    <recommendedName>
        <fullName evidence="3">Lipoprotein</fullName>
    </recommendedName>
</protein>
<organism evidence="1 2">
    <name type="scientific">Exilibacterium tricleocarpae</name>
    <dbReference type="NCBI Taxonomy" id="2591008"/>
    <lineage>
        <taxon>Bacteria</taxon>
        <taxon>Pseudomonadati</taxon>
        <taxon>Pseudomonadota</taxon>
        <taxon>Gammaproteobacteria</taxon>
        <taxon>Cellvibrionales</taxon>
        <taxon>Cellvibrionaceae</taxon>
        <taxon>Exilibacterium</taxon>
    </lineage>
</organism>
<evidence type="ECO:0000313" key="1">
    <source>
        <dbReference type="EMBL" id="TQV78689.1"/>
    </source>
</evidence>
<dbReference type="RefSeq" id="WP_142904467.1">
    <property type="nucleotide sequence ID" value="NZ_ML660093.1"/>
</dbReference>
<evidence type="ECO:0000313" key="2">
    <source>
        <dbReference type="Proteomes" id="UP000319732"/>
    </source>
</evidence>
<dbReference type="PROSITE" id="PS51257">
    <property type="entry name" value="PROKAR_LIPOPROTEIN"/>
    <property type="match status" value="1"/>
</dbReference>
<reference evidence="1 2" key="1">
    <citation type="submission" date="2019-06" db="EMBL/GenBank/DDBJ databases">
        <title>Whole genome sequence for Cellvibrionaceae sp. R142.</title>
        <authorList>
            <person name="Wang G."/>
        </authorList>
    </citation>
    <scope>NUCLEOTIDE SEQUENCE [LARGE SCALE GENOMIC DNA]</scope>
    <source>
        <strain evidence="1 2">R142</strain>
    </source>
</reference>
<comment type="caution">
    <text evidence="1">The sequence shown here is derived from an EMBL/GenBank/DDBJ whole genome shotgun (WGS) entry which is preliminary data.</text>
</comment>
<name>A0A545TN82_9GAMM</name>